<keyword evidence="2 8" id="KW-0812">Transmembrane</keyword>
<dbReference type="PANTHER" id="PTHR45695">
    <property type="entry name" value="LEUCOKININ RECEPTOR-RELATED"/>
    <property type="match status" value="1"/>
</dbReference>
<name>A0ABY7ERJ4_MYAAR</name>
<dbReference type="Gene3D" id="1.20.1070.10">
    <property type="entry name" value="Rhodopsin 7-helix transmembrane proteins"/>
    <property type="match status" value="1"/>
</dbReference>
<accession>A0ABY7ERJ4</accession>
<dbReference type="PROSITE" id="PS50262">
    <property type="entry name" value="G_PROTEIN_RECEP_F1_2"/>
    <property type="match status" value="1"/>
</dbReference>
<evidence type="ECO:0000256" key="1">
    <source>
        <dbReference type="ARBA" id="ARBA00004141"/>
    </source>
</evidence>
<evidence type="ECO:0000256" key="5">
    <source>
        <dbReference type="ARBA" id="ARBA00023136"/>
    </source>
</evidence>
<feature type="domain" description="G-protein coupled receptors family 1 profile" evidence="9">
    <location>
        <begin position="53"/>
        <end position="117"/>
    </location>
</feature>
<keyword evidence="5 8" id="KW-0472">Membrane</keyword>
<keyword evidence="6" id="KW-0675">Receptor</keyword>
<evidence type="ECO:0000256" key="8">
    <source>
        <dbReference type="SAM" id="Phobius"/>
    </source>
</evidence>
<evidence type="ECO:0000259" key="9">
    <source>
        <dbReference type="PROSITE" id="PS50262"/>
    </source>
</evidence>
<gene>
    <name evidence="10" type="ORF">MAR_026753</name>
</gene>
<keyword evidence="11" id="KW-1185">Reference proteome</keyword>
<evidence type="ECO:0000256" key="3">
    <source>
        <dbReference type="ARBA" id="ARBA00022989"/>
    </source>
</evidence>
<evidence type="ECO:0000313" key="11">
    <source>
        <dbReference type="Proteomes" id="UP001164746"/>
    </source>
</evidence>
<evidence type="ECO:0000313" key="10">
    <source>
        <dbReference type="EMBL" id="WAR12573.1"/>
    </source>
</evidence>
<proteinExistence type="predicted"/>
<dbReference type="EMBL" id="CP111019">
    <property type="protein sequence ID" value="WAR12573.1"/>
    <property type="molecule type" value="Genomic_DNA"/>
</dbReference>
<evidence type="ECO:0000256" key="6">
    <source>
        <dbReference type="ARBA" id="ARBA00023170"/>
    </source>
</evidence>
<dbReference type="InterPro" id="IPR000276">
    <property type="entry name" value="GPCR_Rhodpsn"/>
</dbReference>
<evidence type="ECO:0000256" key="2">
    <source>
        <dbReference type="ARBA" id="ARBA00022692"/>
    </source>
</evidence>
<dbReference type="InterPro" id="IPR017452">
    <property type="entry name" value="GPCR_Rhodpsn_7TM"/>
</dbReference>
<evidence type="ECO:0000256" key="4">
    <source>
        <dbReference type="ARBA" id="ARBA00023040"/>
    </source>
</evidence>
<organism evidence="10 11">
    <name type="scientific">Mya arenaria</name>
    <name type="common">Soft-shell clam</name>
    <dbReference type="NCBI Taxonomy" id="6604"/>
    <lineage>
        <taxon>Eukaryota</taxon>
        <taxon>Metazoa</taxon>
        <taxon>Spiralia</taxon>
        <taxon>Lophotrochozoa</taxon>
        <taxon>Mollusca</taxon>
        <taxon>Bivalvia</taxon>
        <taxon>Autobranchia</taxon>
        <taxon>Heteroconchia</taxon>
        <taxon>Euheterodonta</taxon>
        <taxon>Imparidentia</taxon>
        <taxon>Neoheterodontei</taxon>
        <taxon>Myida</taxon>
        <taxon>Myoidea</taxon>
        <taxon>Myidae</taxon>
        <taxon>Mya</taxon>
    </lineage>
</organism>
<dbReference type="PRINTS" id="PR00237">
    <property type="entry name" value="GPCRRHODOPSN"/>
</dbReference>
<keyword evidence="3 8" id="KW-1133">Transmembrane helix</keyword>
<feature type="transmembrane region" description="Helical" evidence="8">
    <location>
        <begin position="74"/>
        <end position="96"/>
    </location>
</feature>
<evidence type="ECO:0000256" key="7">
    <source>
        <dbReference type="ARBA" id="ARBA00023224"/>
    </source>
</evidence>
<dbReference type="SUPFAM" id="SSF81321">
    <property type="entry name" value="Family A G protein-coupled receptor-like"/>
    <property type="match status" value="1"/>
</dbReference>
<feature type="transmembrane region" description="Helical" evidence="8">
    <location>
        <begin position="42"/>
        <end position="62"/>
    </location>
</feature>
<dbReference type="Pfam" id="PF00001">
    <property type="entry name" value="7tm_1"/>
    <property type="match status" value="1"/>
</dbReference>
<keyword evidence="7" id="KW-0807">Transducer</keyword>
<keyword evidence="4" id="KW-0297">G-protein coupled receptor</keyword>
<dbReference type="PANTHER" id="PTHR45695:SF15">
    <property type="entry name" value="OPSIN RH2"/>
    <property type="match status" value="1"/>
</dbReference>
<dbReference type="Proteomes" id="UP001164746">
    <property type="component" value="Chromosome 8"/>
</dbReference>
<comment type="subcellular location">
    <subcellularLocation>
        <location evidence="1">Membrane</location>
        <topology evidence="1">Multi-pass membrane protein</topology>
    </subcellularLocation>
</comment>
<protein>
    <submittedName>
        <fullName evidence="10">OX1R-like protein</fullName>
    </submittedName>
</protein>
<sequence length="117" mass="12855">MDAVFDNETNYIAWNSSIDLYSNCTQDATETSNLVCLCRNSAYVITFEIGVLGNILVCIAVCRNKDRQTITNMFIVNTAVADWSVVLVMLPSSLVVDITDTWLFGGAFCKISIAIGK</sequence>
<reference evidence="10" key="1">
    <citation type="submission" date="2022-11" db="EMBL/GenBank/DDBJ databases">
        <title>Centuries of genome instability and evolution in soft-shell clam transmissible cancer (bioRxiv).</title>
        <authorList>
            <person name="Hart S.F.M."/>
            <person name="Yonemitsu M.A."/>
            <person name="Giersch R.M."/>
            <person name="Beal B.F."/>
            <person name="Arriagada G."/>
            <person name="Davis B.W."/>
            <person name="Ostrander E.A."/>
            <person name="Goff S.P."/>
            <person name="Metzger M.J."/>
        </authorList>
    </citation>
    <scope>NUCLEOTIDE SEQUENCE</scope>
    <source>
        <strain evidence="10">MELC-2E11</strain>
        <tissue evidence="10">Siphon/mantle</tissue>
    </source>
</reference>